<dbReference type="GO" id="GO:0008800">
    <property type="term" value="F:beta-lactamase activity"/>
    <property type="evidence" value="ECO:0007669"/>
    <property type="project" value="UniProtKB-EC"/>
</dbReference>
<comment type="caution">
    <text evidence="8">The sequence shown here is derived from an EMBL/GenBank/DDBJ whole genome shotgun (WGS) entry which is preliminary data.</text>
</comment>
<keyword evidence="6" id="KW-0046">Antibiotic resistance</keyword>
<gene>
    <name evidence="8" type="primary">blaOXA</name>
    <name evidence="8" type="ORF">FNW02_09855</name>
</gene>
<dbReference type="GO" id="GO:0071555">
    <property type="term" value="P:cell wall organization"/>
    <property type="evidence" value="ECO:0007669"/>
    <property type="project" value="TreeGrafter"/>
</dbReference>
<dbReference type="InterPro" id="IPR001460">
    <property type="entry name" value="PCN-bd_Tpept"/>
</dbReference>
<evidence type="ECO:0000313" key="8">
    <source>
        <dbReference type="EMBL" id="MBD6616127.1"/>
    </source>
</evidence>
<protein>
    <recommendedName>
        <fullName evidence="3">beta-lactamase</fullName>
        <ecNumber evidence="3">3.5.2.6</ecNumber>
    </recommendedName>
</protein>
<comment type="similarity">
    <text evidence="2">Belongs to the class-D beta-lactamase family.</text>
</comment>
<evidence type="ECO:0000256" key="3">
    <source>
        <dbReference type="ARBA" id="ARBA00012865"/>
    </source>
</evidence>
<dbReference type="EMBL" id="VJXY01000008">
    <property type="protein sequence ID" value="MBD6616127.1"/>
    <property type="molecule type" value="Genomic_DNA"/>
</dbReference>
<name>A0AA40VQT7_9NOST</name>
<evidence type="ECO:0000256" key="4">
    <source>
        <dbReference type="ARBA" id="ARBA00022729"/>
    </source>
</evidence>
<dbReference type="InterPro" id="IPR012338">
    <property type="entry name" value="Beta-lactam/transpept-like"/>
</dbReference>
<feature type="domain" description="Penicillin-binding protein transpeptidase" evidence="7">
    <location>
        <begin position="80"/>
        <end position="273"/>
    </location>
</feature>
<keyword evidence="9" id="KW-1185">Reference proteome</keyword>
<sequence>MFRIWRLKFVVFTVIGCLTLLTIINFGEMYVLAQSSVTSTVIAQAPNLGRHFKQFGLEGSIFIYDLNKNRTYEHNPQRNATAIIPGSTFKIFNAMVALETGIIPDDVAVLTWDGIHRNIDAWNHDTNLRQAFKDSTVWFYQVLARKAGHERMQQLINKVNYGNRQIGTAADIDRFWLQGPLKITPKEQIEFLQRLYRGNLPFSQRTMNLVKDIMVREQTPDYILRAKTGWLDSTNPEVGWFVGYLEQNKNVYFFATTIDMYKPEDALARIEITRRSLKDLGLL</sequence>
<dbReference type="RefSeq" id="WP_263627727.1">
    <property type="nucleotide sequence ID" value="NZ_VJXY01000008.1"/>
</dbReference>
<evidence type="ECO:0000256" key="5">
    <source>
        <dbReference type="ARBA" id="ARBA00022801"/>
    </source>
</evidence>
<dbReference type="NCBIfam" id="NF012161">
    <property type="entry name" value="bla_class_D_main"/>
    <property type="match status" value="1"/>
</dbReference>
<comment type="catalytic activity">
    <reaction evidence="1">
        <text>a beta-lactam + H2O = a substituted beta-amino acid</text>
        <dbReference type="Rhea" id="RHEA:20401"/>
        <dbReference type="ChEBI" id="CHEBI:15377"/>
        <dbReference type="ChEBI" id="CHEBI:35627"/>
        <dbReference type="ChEBI" id="CHEBI:140347"/>
        <dbReference type="EC" id="3.5.2.6"/>
    </reaction>
</comment>
<dbReference type="InterPro" id="IPR050515">
    <property type="entry name" value="Beta-lactam/transpept"/>
</dbReference>
<reference evidence="8" key="1">
    <citation type="submission" date="2019-07" db="EMBL/GenBank/DDBJ databases">
        <title>Toxilogical consequences of a new and cryptic species of cyanobacteria (Komarekiella delphini-convector) recovered from the epidermis of a bottlenose dolphin and 1500 ft. in the air.</title>
        <authorList>
            <person name="Brown A.O."/>
            <person name="Dvorak P."/>
            <person name="Villanueva C.D."/>
            <person name="Foss A.J."/>
            <person name="Garvey A.D."/>
            <person name="Gibson Q.A."/>
            <person name="Johansen J.R."/>
            <person name="Casamatta D.A."/>
        </authorList>
    </citation>
    <scope>NUCLEOTIDE SEQUENCE</scope>
    <source>
        <strain evidence="8">SJRDD-AB1</strain>
    </source>
</reference>
<dbReference type="EC" id="3.5.2.6" evidence="3"/>
<dbReference type="GO" id="GO:0008658">
    <property type="term" value="F:penicillin binding"/>
    <property type="evidence" value="ECO:0007669"/>
    <property type="project" value="InterPro"/>
</dbReference>
<dbReference type="Gene3D" id="3.40.710.10">
    <property type="entry name" value="DD-peptidase/beta-lactamase superfamily"/>
    <property type="match status" value="1"/>
</dbReference>
<dbReference type="PANTHER" id="PTHR30627">
    <property type="entry name" value="PEPTIDOGLYCAN D,D-TRANSPEPTIDASE"/>
    <property type="match status" value="1"/>
</dbReference>
<dbReference type="GO" id="GO:0005886">
    <property type="term" value="C:plasma membrane"/>
    <property type="evidence" value="ECO:0007669"/>
    <property type="project" value="TreeGrafter"/>
</dbReference>
<evidence type="ECO:0000256" key="1">
    <source>
        <dbReference type="ARBA" id="ARBA00001526"/>
    </source>
</evidence>
<dbReference type="PANTHER" id="PTHR30627:SF6">
    <property type="entry name" value="BETA-LACTAMASE YBXI-RELATED"/>
    <property type="match status" value="1"/>
</dbReference>
<dbReference type="GO" id="GO:0046677">
    <property type="term" value="P:response to antibiotic"/>
    <property type="evidence" value="ECO:0007669"/>
    <property type="project" value="UniProtKB-KW"/>
</dbReference>
<evidence type="ECO:0000256" key="6">
    <source>
        <dbReference type="ARBA" id="ARBA00023251"/>
    </source>
</evidence>
<accession>A0AA40VQT7</accession>
<dbReference type="AlphaFoldDB" id="A0AA40VQT7"/>
<dbReference type="Proteomes" id="UP001165986">
    <property type="component" value="Unassembled WGS sequence"/>
</dbReference>
<dbReference type="Pfam" id="PF00905">
    <property type="entry name" value="Transpeptidase"/>
    <property type="match status" value="1"/>
</dbReference>
<keyword evidence="4" id="KW-0732">Signal</keyword>
<dbReference type="SUPFAM" id="SSF56601">
    <property type="entry name" value="beta-lactamase/transpeptidase-like"/>
    <property type="match status" value="1"/>
</dbReference>
<organism evidence="8 9">
    <name type="scientific">Komarekiella delphini-convector SJRDD-AB1</name>
    <dbReference type="NCBI Taxonomy" id="2593771"/>
    <lineage>
        <taxon>Bacteria</taxon>
        <taxon>Bacillati</taxon>
        <taxon>Cyanobacteriota</taxon>
        <taxon>Cyanophyceae</taxon>
        <taxon>Nostocales</taxon>
        <taxon>Nostocaceae</taxon>
        <taxon>Komarekiella</taxon>
        <taxon>Komarekiella delphini-convector</taxon>
    </lineage>
</organism>
<keyword evidence="5" id="KW-0378">Hydrolase</keyword>
<evidence type="ECO:0000259" key="7">
    <source>
        <dbReference type="Pfam" id="PF00905"/>
    </source>
</evidence>
<evidence type="ECO:0000256" key="2">
    <source>
        <dbReference type="ARBA" id="ARBA00007898"/>
    </source>
</evidence>
<evidence type="ECO:0000313" key="9">
    <source>
        <dbReference type="Proteomes" id="UP001165986"/>
    </source>
</evidence>
<proteinExistence type="inferred from homology"/>